<gene>
    <name evidence="1" type="ORF">PG991_012539</name>
</gene>
<proteinExistence type="predicted"/>
<dbReference type="SUPFAM" id="SSF52047">
    <property type="entry name" value="RNI-like"/>
    <property type="match status" value="1"/>
</dbReference>
<name>A0ABR1RA97_9PEZI</name>
<evidence type="ECO:0000313" key="1">
    <source>
        <dbReference type="EMBL" id="KAK8006242.1"/>
    </source>
</evidence>
<organism evidence="1 2">
    <name type="scientific">Apiospora marii</name>
    <dbReference type="NCBI Taxonomy" id="335849"/>
    <lineage>
        <taxon>Eukaryota</taxon>
        <taxon>Fungi</taxon>
        <taxon>Dikarya</taxon>
        <taxon>Ascomycota</taxon>
        <taxon>Pezizomycotina</taxon>
        <taxon>Sordariomycetes</taxon>
        <taxon>Xylariomycetidae</taxon>
        <taxon>Amphisphaeriales</taxon>
        <taxon>Apiosporaceae</taxon>
        <taxon>Apiospora</taxon>
    </lineage>
</organism>
<sequence length="388" mass="43292">MLQEWQSMRGFFEDLPPAEKGLFAQASLFEPPNQAQAPQTRSFRVVDDTQQPNNDSQEPQKLLAILLCFAPKLQTVLLQGSSNLDSLARPFSGLLEHFINQGGIDQSPVLSLLSTIRLQPDRGASLESWTGVQVCQDIFAHLPSLRRLDLWKASSITSAAIDTPHRRWANGLEDILIAIGNDMGGMVGVVEQATALRNLRIDFVTARSRYGLPITPQGDFNQALQRNAATLVRLRLAGMAFNLQRQGIILSSLPQLRCVEDLEIEHQLLVRPGLTTGQVRVPDMLPPNVRRLKLLFLHGCNDHFNTFVLTFPLDLQAARLQGRFKRLQEIHLEVFLATAGDDPRLMTAIDNMLVAILGQGCICTYTLSRAAWDADSMEPWALDLDEVW</sequence>
<protein>
    <recommendedName>
        <fullName evidence="3">F-box domain-containing protein</fullName>
    </recommendedName>
</protein>
<comment type="caution">
    <text evidence="1">The sequence shown here is derived from an EMBL/GenBank/DDBJ whole genome shotgun (WGS) entry which is preliminary data.</text>
</comment>
<evidence type="ECO:0000313" key="2">
    <source>
        <dbReference type="Proteomes" id="UP001396898"/>
    </source>
</evidence>
<keyword evidence="2" id="KW-1185">Reference proteome</keyword>
<reference evidence="1 2" key="1">
    <citation type="submission" date="2023-01" db="EMBL/GenBank/DDBJ databases">
        <title>Analysis of 21 Apiospora genomes using comparative genomics revels a genus with tremendous synthesis potential of carbohydrate active enzymes and secondary metabolites.</title>
        <authorList>
            <person name="Sorensen T."/>
        </authorList>
    </citation>
    <scope>NUCLEOTIDE SEQUENCE [LARGE SCALE GENOMIC DNA]</scope>
    <source>
        <strain evidence="1 2">CBS 20057</strain>
    </source>
</reference>
<dbReference type="EMBL" id="JAQQWI010000017">
    <property type="protein sequence ID" value="KAK8006242.1"/>
    <property type="molecule type" value="Genomic_DNA"/>
</dbReference>
<evidence type="ECO:0008006" key="3">
    <source>
        <dbReference type="Google" id="ProtNLM"/>
    </source>
</evidence>
<accession>A0ABR1RA97</accession>
<dbReference type="Proteomes" id="UP001396898">
    <property type="component" value="Unassembled WGS sequence"/>
</dbReference>